<protein>
    <recommendedName>
        <fullName evidence="5">Transmembrane protein</fullName>
    </recommendedName>
</protein>
<feature type="transmembrane region" description="Helical" evidence="2">
    <location>
        <begin position="29"/>
        <end position="58"/>
    </location>
</feature>
<dbReference type="eggNOG" id="ENOG502R5U9">
    <property type="taxonomic scope" value="Eukaryota"/>
</dbReference>
<keyword evidence="2" id="KW-1133">Transmembrane helix</keyword>
<keyword evidence="2" id="KW-0472">Membrane</keyword>
<feature type="compositionally biased region" description="Polar residues" evidence="1">
    <location>
        <begin position="266"/>
        <end position="277"/>
    </location>
</feature>
<accession>A0A067QM47</accession>
<evidence type="ECO:0000256" key="1">
    <source>
        <dbReference type="SAM" id="MobiDB-lite"/>
    </source>
</evidence>
<dbReference type="InParanoid" id="A0A067QM47"/>
<gene>
    <name evidence="3" type="ORF">L798_00920</name>
</gene>
<evidence type="ECO:0000313" key="3">
    <source>
        <dbReference type="EMBL" id="KDR09254.1"/>
    </source>
</evidence>
<sequence>MPSDEVVGSPLQCPAPISRLRVEKIEGGLMVAGVVVAANCQVALPAFGFLFILVGAVLTAASYRGPGQGEGPDHYAARIAFTGNSRVLGPACIVVGAIMLAAGVMLCMLTRRARRRERRVGFHCPLHGDFYPLSPVSGSRSLGMKGKPVSQWTLCWSQGTNVKPGTFGGPPQCPHSTVSSTRSSVSSAPASPCPTPLPFLVTSGSISSGMVPSAVANLSPDQTFGSIRSLSVSREVASFPLSRTPTPPPAMERERMTSPTLGAADESSSLTSATTKNDLPPVLAPLSPRKLRSPQREITVVAPITIQPSVQPSQSHEAVKATTFAITRGPRKSVSIVLPDEENG</sequence>
<dbReference type="EMBL" id="KK853256">
    <property type="protein sequence ID" value="KDR09254.1"/>
    <property type="molecule type" value="Genomic_DNA"/>
</dbReference>
<dbReference type="AlphaFoldDB" id="A0A067QM47"/>
<evidence type="ECO:0000313" key="4">
    <source>
        <dbReference type="Proteomes" id="UP000027135"/>
    </source>
</evidence>
<proteinExistence type="predicted"/>
<organism evidence="3 4">
    <name type="scientific">Zootermopsis nevadensis</name>
    <name type="common">Dampwood termite</name>
    <dbReference type="NCBI Taxonomy" id="136037"/>
    <lineage>
        <taxon>Eukaryota</taxon>
        <taxon>Metazoa</taxon>
        <taxon>Ecdysozoa</taxon>
        <taxon>Arthropoda</taxon>
        <taxon>Hexapoda</taxon>
        <taxon>Insecta</taxon>
        <taxon>Pterygota</taxon>
        <taxon>Neoptera</taxon>
        <taxon>Polyneoptera</taxon>
        <taxon>Dictyoptera</taxon>
        <taxon>Blattodea</taxon>
        <taxon>Blattoidea</taxon>
        <taxon>Termitoidae</taxon>
        <taxon>Termopsidae</taxon>
        <taxon>Zootermopsis</taxon>
    </lineage>
</organism>
<dbReference type="OMA" id="CWPRKRG"/>
<feature type="transmembrane region" description="Helical" evidence="2">
    <location>
        <begin position="87"/>
        <end position="109"/>
    </location>
</feature>
<keyword evidence="4" id="KW-1185">Reference proteome</keyword>
<feature type="region of interest" description="Disordered" evidence="1">
    <location>
        <begin position="238"/>
        <end position="287"/>
    </location>
</feature>
<reference evidence="3 4" key="1">
    <citation type="journal article" date="2014" name="Nat. Commun.">
        <title>Molecular traces of alternative social organization in a termite genome.</title>
        <authorList>
            <person name="Terrapon N."/>
            <person name="Li C."/>
            <person name="Robertson H.M."/>
            <person name="Ji L."/>
            <person name="Meng X."/>
            <person name="Booth W."/>
            <person name="Chen Z."/>
            <person name="Childers C.P."/>
            <person name="Glastad K.M."/>
            <person name="Gokhale K."/>
            <person name="Gowin J."/>
            <person name="Gronenberg W."/>
            <person name="Hermansen R.A."/>
            <person name="Hu H."/>
            <person name="Hunt B.G."/>
            <person name="Huylmans A.K."/>
            <person name="Khalil S.M."/>
            <person name="Mitchell R.D."/>
            <person name="Munoz-Torres M.C."/>
            <person name="Mustard J.A."/>
            <person name="Pan H."/>
            <person name="Reese J.T."/>
            <person name="Scharf M.E."/>
            <person name="Sun F."/>
            <person name="Vogel H."/>
            <person name="Xiao J."/>
            <person name="Yang W."/>
            <person name="Yang Z."/>
            <person name="Yang Z."/>
            <person name="Zhou J."/>
            <person name="Zhu J."/>
            <person name="Brent C.S."/>
            <person name="Elsik C.G."/>
            <person name="Goodisman M.A."/>
            <person name="Liberles D.A."/>
            <person name="Roe R.M."/>
            <person name="Vargo E.L."/>
            <person name="Vilcinskas A."/>
            <person name="Wang J."/>
            <person name="Bornberg-Bauer E."/>
            <person name="Korb J."/>
            <person name="Zhang G."/>
            <person name="Liebig J."/>
        </authorList>
    </citation>
    <scope>NUCLEOTIDE SEQUENCE [LARGE SCALE GENOMIC DNA]</scope>
    <source>
        <tissue evidence="3">Whole organism</tissue>
    </source>
</reference>
<evidence type="ECO:0000256" key="2">
    <source>
        <dbReference type="SAM" id="Phobius"/>
    </source>
</evidence>
<keyword evidence="2" id="KW-0812">Transmembrane</keyword>
<name>A0A067QM47_ZOONE</name>
<dbReference type="Proteomes" id="UP000027135">
    <property type="component" value="Unassembled WGS sequence"/>
</dbReference>
<evidence type="ECO:0008006" key="5">
    <source>
        <dbReference type="Google" id="ProtNLM"/>
    </source>
</evidence>